<dbReference type="AlphaFoldDB" id="A0A1W1CEK3"/>
<dbReference type="EMBL" id="FPHK01000075">
    <property type="protein sequence ID" value="SFV64123.1"/>
    <property type="molecule type" value="Genomic_DNA"/>
</dbReference>
<keyword evidence="1" id="KW-0175">Coiled coil</keyword>
<organism evidence="4">
    <name type="scientific">hydrothermal vent metagenome</name>
    <dbReference type="NCBI Taxonomy" id="652676"/>
    <lineage>
        <taxon>unclassified sequences</taxon>
        <taxon>metagenomes</taxon>
        <taxon>ecological metagenomes</taxon>
    </lineage>
</organism>
<evidence type="ECO:0000259" key="3">
    <source>
        <dbReference type="Pfam" id="PF13751"/>
    </source>
</evidence>
<evidence type="ECO:0000259" key="2">
    <source>
        <dbReference type="Pfam" id="PF05598"/>
    </source>
</evidence>
<feature type="domain" description="Transposase DDE" evidence="3">
    <location>
        <begin position="333"/>
        <end position="455"/>
    </location>
</feature>
<reference evidence="4" key="1">
    <citation type="submission" date="2016-10" db="EMBL/GenBank/DDBJ databases">
        <authorList>
            <person name="de Groot N.N."/>
        </authorList>
    </citation>
    <scope>NUCLEOTIDE SEQUENCE</scope>
</reference>
<protein>
    <submittedName>
        <fullName evidence="4">Transposase</fullName>
    </submittedName>
</protein>
<dbReference type="NCBIfam" id="NF033551">
    <property type="entry name" value="transpos_IS1182"/>
    <property type="match status" value="1"/>
</dbReference>
<dbReference type="InterPro" id="IPR025668">
    <property type="entry name" value="Tnp_DDE_dom"/>
</dbReference>
<dbReference type="PANTHER" id="PTHR33408">
    <property type="entry name" value="TRANSPOSASE"/>
    <property type="match status" value="1"/>
</dbReference>
<dbReference type="Pfam" id="PF05598">
    <property type="entry name" value="DUF772"/>
    <property type="match status" value="1"/>
</dbReference>
<dbReference type="PANTHER" id="PTHR33408:SF2">
    <property type="entry name" value="TRANSPOSASE DDE DOMAIN-CONTAINING PROTEIN"/>
    <property type="match status" value="1"/>
</dbReference>
<dbReference type="Pfam" id="PF13751">
    <property type="entry name" value="DDE_Tnp_1_6"/>
    <property type="match status" value="1"/>
</dbReference>
<accession>A0A1W1CEK3</accession>
<gene>
    <name evidence="4" type="ORF">MNB_SM-6-985</name>
</gene>
<dbReference type="InterPro" id="IPR047629">
    <property type="entry name" value="IS1182_transpos"/>
</dbReference>
<feature type="domain" description="Transposase InsH N-terminal" evidence="2">
    <location>
        <begin position="5"/>
        <end position="99"/>
    </location>
</feature>
<dbReference type="InterPro" id="IPR008490">
    <property type="entry name" value="Transposase_InsH_N"/>
</dbReference>
<sequence>MFPPSLDELVDEDNVVRAIEAYVDTLDIFRLNIKTKKSLIKDGQPAFHPKLLLKIYIYGYLNKIRSSRKLEQEINRNIEMMWLTQGLRPSYKTIANFRKNNPKALQTIFKEFSLLLKNLKLITGDLVAVDGAFLRANASKNTLIMRNTVKKDIAKIDEDIKNYMTLLETLDKEDKNTTNLKISKDQIDKLLAKKEQFQKDLDMLDAMGKEQHNKTDKDATVMSKPAHNLMAYNSQIAVDDTYKFIVATDISTNGHDLDQLHNMATRSKEIVDNPNMTVTADKGYYSSRELKKCIEDEIETVVPPRATAKTKKIKNARFSKNQFIYNYEDDCYICPNNQQLKKIEKQYERDGRMLDVYRISSSYCKICPLKKNCLSDKTPNKQMYRWEYEDIIDNYTTKMNTPEAKAIVKKRGSIVEHPFGTIKRTLGWDHFLVRTKKKVLGENALIMFTYNFKRVLNLIGITLFKKLCIAIKNNNLNQIREEIAAHILTFGVHLAQKLELFLFLQNISKKVRYL</sequence>
<name>A0A1W1CEK3_9ZZZZ</name>
<evidence type="ECO:0000256" key="1">
    <source>
        <dbReference type="SAM" id="Coils"/>
    </source>
</evidence>
<proteinExistence type="predicted"/>
<evidence type="ECO:0000313" key="4">
    <source>
        <dbReference type="EMBL" id="SFV64123.1"/>
    </source>
</evidence>
<feature type="coiled-coil region" evidence="1">
    <location>
        <begin position="153"/>
        <end position="207"/>
    </location>
</feature>